<keyword evidence="2" id="KW-0472">Membrane</keyword>
<feature type="compositionally biased region" description="Low complexity" evidence="1">
    <location>
        <begin position="65"/>
        <end position="89"/>
    </location>
</feature>
<reference evidence="3" key="3">
    <citation type="submission" date="2020-02" db="EMBL/GenBank/DDBJ databases">
        <authorList>
            <person name="Matsumoto Y."/>
            <person name="Motooka D."/>
            <person name="Nakamura S."/>
        </authorList>
    </citation>
    <scope>NUCLEOTIDE SEQUENCE</scope>
    <source>
        <strain evidence="3">JCM 18113</strain>
    </source>
</reference>
<evidence type="ECO:0000256" key="1">
    <source>
        <dbReference type="SAM" id="MobiDB-lite"/>
    </source>
</evidence>
<dbReference type="Proteomes" id="UP000465812">
    <property type="component" value="Chromosome"/>
</dbReference>
<keyword evidence="6" id="KW-1185">Reference proteome</keyword>
<dbReference type="EMBL" id="AP022590">
    <property type="protein sequence ID" value="BBY41084.1"/>
    <property type="molecule type" value="Genomic_DNA"/>
</dbReference>
<dbReference type="Proteomes" id="UP000192760">
    <property type="component" value="Unassembled WGS sequence"/>
</dbReference>
<gene>
    <name evidence="4" type="ORF">BST30_22175</name>
    <name evidence="3" type="ORF">MMAN_52180</name>
</gene>
<evidence type="ECO:0000256" key="2">
    <source>
        <dbReference type="SAM" id="Phobius"/>
    </source>
</evidence>
<evidence type="ECO:0000313" key="4">
    <source>
        <dbReference type="EMBL" id="ORB00954.1"/>
    </source>
</evidence>
<feature type="compositionally biased region" description="Basic and acidic residues" evidence="1">
    <location>
        <begin position="120"/>
        <end position="129"/>
    </location>
</feature>
<reference evidence="3 6" key="2">
    <citation type="journal article" date="2019" name="Emerg. Microbes Infect.">
        <title>Comprehensive subspecies identification of 175 nontuberculous mycobacteria species based on 7547 genomic profiles.</title>
        <authorList>
            <person name="Matsumoto Y."/>
            <person name="Kinjo T."/>
            <person name="Motooka D."/>
            <person name="Nabeya D."/>
            <person name="Jung N."/>
            <person name="Uechi K."/>
            <person name="Horii T."/>
            <person name="Iida T."/>
            <person name="Fujita J."/>
            <person name="Nakamura S."/>
        </authorList>
    </citation>
    <scope>NUCLEOTIDE SEQUENCE [LARGE SCALE GENOMIC DNA]</scope>
    <source>
        <strain evidence="3 6">JCM 18113</strain>
    </source>
</reference>
<dbReference type="AlphaFoldDB" id="A0A1X0FGT2"/>
<dbReference type="RefSeq" id="WP_083098135.1">
    <property type="nucleotide sequence ID" value="NZ_AP022590.1"/>
</dbReference>
<dbReference type="STRING" id="560555.BST30_22175"/>
<organism evidence="4 5">
    <name type="scientific">Mycobacterium mantenii</name>
    <dbReference type="NCBI Taxonomy" id="560555"/>
    <lineage>
        <taxon>Bacteria</taxon>
        <taxon>Bacillati</taxon>
        <taxon>Actinomycetota</taxon>
        <taxon>Actinomycetes</taxon>
        <taxon>Mycobacteriales</taxon>
        <taxon>Mycobacteriaceae</taxon>
        <taxon>Mycobacterium</taxon>
        <taxon>Mycobacterium avium complex (MAC)</taxon>
    </lineage>
</organism>
<feature type="transmembrane region" description="Helical" evidence="2">
    <location>
        <begin position="6"/>
        <end position="26"/>
    </location>
</feature>
<sequence>MTTSTIILIVVAVVAIVLIAALVWVARNKRNQHRHIEAGKIRDQAREESLHVRQREALADETAARARAAQAEADVKSAQASGLQQQAAAHRGEAATSRDELNQQFARADKMDPHSQASDAAHEDSKAPDARSGPSASNHRPPATPRTG</sequence>
<evidence type="ECO:0000313" key="3">
    <source>
        <dbReference type="EMBL" id="BBY41084.1"/>
    </source>
</evidence>
<accession>A0A1X0FGT2</accession>
<proteinExistence type="predicted"/>
<protein>
    <submittedName>
        <fullName evidence="4">Uncharacterized protein</fullName>
    </submittedName>
</protein>
<keyword evidence="2" id="KW-1133">Transmembrane helix</keyword>
<keyword evidence="2" id="KW-0812">Transmembrane</keyword>
<dbReference type="EMBL" id="MVHW01000032">
    <property type="protein sequence ID" value="ORB00954.1"/>
    <property type="molecule type" value="Genomic_DNA"/>
</dbReference>
<reference evidence="4 5" key="1">
    <citation type="submission" date="2017-02" db="EMBL/GenBank/DDBJ databases">
        <title>The new phylogeny of genus Mycobacterium.</title>
        <authorList>
            <person name="Tortoli E."/>
            <person name="Trovato A."/>
            <person name="Cirillo D.M."/>
        </authorList>
    </citation>
    <scope>NUCLEOTIDE SEQUENCE [LARGE SCALE GENOMIC DNA]</scope>
    <source>
        <strain evidence="4 5">DSM 45255</strain>
    </source>
</reference>
<name>A0A1X0FGT2_MYCNT</name>
<feature type="compositionally biased region" description="Basic and acidic residues" evidence="1">
    <location>
        <begin position="90"/>
        <end position="113"/>
    </location>
</feature>
<evidence type="ECO:0000313" key="5">
    <source>
        <dbReference type="Proteomes" id="UP000192760"/>
    </source>
</evidence>
<feature type="region of interest" description="Disordered" evidence="1">
    <location>
        <begin position="57"/>
        <end position="148"/>
    </location>
</feature>
<evidence type="ECO:0000313" key="6">
    <source>
        <dbReference type="Proteomes" id="UP000465812"/>
    </source>
</evidence>